<protein>
    <submittedName>
        <fullName evidence="1">Uncharacterized protein</fullName>
    </submittedName>
</protein>
<keyword evidence="2" id="KW-1185">Reference proteome</keyword>
<comment type="caution">
    <text evidence="1">The sequence shown here is derived from an EMBL/GenBank/DDBJ whole genome shotgun (WGS) entry which is preliminary data.</text>
</comment>
<name>A0A838ZS26_9FLAO</name>
<organism evidence="1 2">
    <name type="scientific">Moheibacter lacus</name>
    <dbReference type="NCBI Taxonomy" id="2745851"/>
    <lineage>
        <taxon>Bacteria</taxon>
        <taxon>Pseudomonadati</taxon>
        <taxon>Bacteroidota</taxon>
        <taxon>Flavobacteriia</taxon>
        <taxon>Flavobacteriales</taxon>
        <taxon>Weeksellaceae</taxon>
        <taxon>Moheibacter</taxon>
    </lineage>
</organism>
<evidence type="ECO:0000313" key="2">
    <source>
        <dbReference type="Proteomes" id="UP000552241"/>
    </source>
</evidence>
<reference evidence="1 2" key="1">
    <citation type="submission" date="2020-07" db="EMBL/GenBank/DDBJ databases">
        <title>Moheibacter lacus sp. nov., a member of the family Flavobacteriaceae isolated from freshwater lake sediment.</title>
        <authorList>
            <person name="Liu Y."/>
        </authorList>
    </citation>
    <scope>NUCLEOTIDE SEQUENCE [LARGE SCALE GENOMIC DNA]</scope>
    <source>
        <strain evidence="1 2">BDHS18</strain>
    </source>
</reference>
<dbReference type="EMBL" id="JACDZE010000002">
    <property type="protein sequence ID" value="MBA5629852.1"/>
    <property type="molecule type" value="Genomic_DNA"/>
</dbReference>
<evidence type="ECO:0000313" key="1">
    <source>
        <dbReference type="EMBL" id="MBA5629852.1"/>
    </source>
</evidence>
<gene>
    <name evidence="1" type="ORF">HU137_08740</name>
</gene>
<sequence>MKNQNLNSGKFIFLFLMMIAFLLPCAIKKELKSAVDDALVLVDQTKKNNPNFTCQTISKADSLQVSSDISSPIFGLSGLKSPIYSIGFSTDSFDLNQEKEVIYSSSVPLFILYEEYLI</sequence>
<dbReference type="Proteomes" id="UP000552241">
    <property type="component" value="Unassembled WGS sequence"/>
</dbReference>
<dbReference type="RefSeq" id="WP_182043462.1">
    <property type="nucleotide sequence ID" value="NZ_JACDZE010000002.1"/>
</dbReference>
<dbReference type="AlphaFoldDB" id="A0A838ZS26"/>
<accession>A0A838ZS26</accession>
<proteinExistence type="predicted"/>